<dbReference type="AlphaFoldDB" id="A0A4R0N5Z2"/>
<dbReference type="PANTHER" id="PTHR40980">
    <property type="entry name" value="PLUG DOMAIN-CONTAINING PROTEIN"/>
    <property type="match status" value="1"/>
</dbReference>
<protein>
    <recommendedName>
        <fullName evidence="5">Outer membrane protein beta-barrel domain-containing protein</fullName>
    </recommendedName>
</protein>
<feature type="domain" description="Outer membrane protein beta-barrel" evidence="5">
    <location>
        <begin position="383"/>
        <end position="780"/>
    </location>
</feature>
<comment type="caution">
    <text evidence="6">The sequence shown here is derived from an EMBL/GenBank/DDBJ whole genome shotgun (WGS) entry which is preliminary data.</text>
</comment>
<reference evidence="6 7" key="1">
    <citation type="submission" date="2019-02" db="EMBL/GenBank/DDBJ databases">
        <title>Pedobacter sp. RP-1-13 sp. nov., isolated from Arctic soil.</title>
        <authorList>
            <person name="Dahal R.H."/>
        </authorList>
    </citation>
    <scope>NUCLEOTIDE SEQUENCE [LARGE SCALE GENOMIC DNA]</scope>
    <source>
        <strain evidence="6 7">RP-1-13</strain>
    </source>
</reference>
<name>A0A4R0N5Z2_9SPHI</name>
<keyword evidence="3" id="KW-0998">Cell outer membrane</keyword>
<dbReference type="InterPro" id="IPR036942">
    <property type="entry name" value="Beta-barrel_TonB_sf"/>
</dbReference>
<keyword evidence="4" id="KW-0732">Signal</keyword>
<dbReference type="RefSeq" id="WP_131551540.1">
    <property type="nucleotide sequence ID" value="NZ_SJSK01000001.1"/>
</dbReference>
<evidence type="ECO:0000256" key="3">
    <source>
        <dbReference type="ARBA" id="ARBA00023237"/>
    </source>
</evidence>
<keyword evidence="2" id="KW-0472">Membrane</keyword>
<dbReference type="PANTHER" id="PTHR40980:SF4">
    <property type="entry name" value="TONB-DEPENDENT RECEPTOR-LIKE BETA-BARREL DOMAIN-CONTAINING PROTEIN"/>
    <property type="match status" value="1"/>
</dbReference>
<evidence type="ECO:0000313" key="6">
    <source>
        <dbReference type="EMBL" id="TCC93674.1"/>
    </source>
</evidence>
<dbReference type="Gene3D" id="2.40.170.20">
    <property type="entry name" value="TonB-dependent receptor, beta-barrel domain"/>
    <property type="match status" value="1"/>
</dbReference>
<dbReference type="OrthoDB" id="606851at2"/>
<dbReference type="EMBL" id="SJSK01000001">
    <property type="protein sequence ID" value="TCC93674.1"/>
    <property type="molecule type" value="Genomic_DNA"/>
</dbReference>
<dbReference type="InterPro" id="IPR041700">
    <property type="entry name" value="OMP_b-brl_3"/>
</dbReference>
<dbReference type="Proteomes" id="UP000292884">
    <property type="component" value="Unassembled WGS sequence"/>
</dbReference>
<comment type="subcellular location">
    <subcellularLocation>
        <location evidence="1">Cell outer membrane</location>
    </subcellularLocation>
</comment>
<dbReference type="SUPFAM" id="SSF56935">
    <property type="entry name" value="Porins"/>
    <property type="match status" value="1"/>
</dbReference>
<dbReference type="Pfam" id="PF14905">
    <property type="entry name" value="OMP_b-brl_3"/>
    <property type="match status" value="1"/>
</dbReference>
<evidence type="ECO:0000313" key="7">
    <source>
        <dbReference type="Proteomes" id="UP000292884"/>
    </source>
</evidence>
<proteinExistence type="predicted"/>
<evidence type="ECO:0000256" key="2">
    <source>
        <dbReference type="ARBA" id="ARBA00023136"/>
    </source>
</evidence>
<dbReference type="Gene3D" id="2.60.40.1120">
    <property type="entry name" value="Carboxypeptidase-like, regulatory domain"/>
    <property type="match status" value="1"/>
</dbReference>
<dbReference type="SUPFAM" id="SSF49464">
    <property type="entry name" value="Carboxypeptidase regulatory domain-like"/>
    <property type="match status" value="1"/>
</dbReference>
<feature type="signal peptide" evidence="4">
    <location>
        <begin position="1"/>
        <end position="22"/>
    </location>
</feature>
<gene>
    <name evidence="6" type="ORF">EZ428_02580</name>
</gene>
<sequence length="805" mass="89204">MKSIFKTLLLFCCLAINNNLLAQTKPINILVLDEQQKPIENATVELRKADNQALVKAAITSNKGSADFQVADGKYIAKVNALGYAIKNSEAFQIPSATNSIVVILSTSSKNLNEVTVTSQRPFVQRTQGKTVVNVDAGVTNAGTTVLEVLEKSPGVMVDRNGGISLQGKASVLVMIDDKPTYLSGAELNNLLNSMSSSQVNQIELITSPSAKYDASGNAGIINIKTKKNRQEGFNGNLSTNVGQGKYLKSNNSLVLNYRKGVFNTFLNYSYNYNKGFTSIYADRKYFDNNGAIAARLDQPSYLGNKGNNNTLKTGIDFYASQKTTLGLTLTGTIVQRRGKGDAVATWLNAQNVVDSAITTYSGSDFKLRNGAINVYGRHNINKTQDIGFDVDYLRYGIDNDQNFQNIRTGMVNYNQGSRGDIPSKLKIFAAKADYTLQIGKDAKFEAGVKTSKINTDNTAAYELFDGANWKADLKKSNHFLYEENINSVYTSIEHKINRLSYQLGLRYENTQYDGNQLGNSAQTGSIFSKKYDNLFPSGYVSYQADSANSFSFTSGRRIDRPAYQKLNPFVFIINKYTYQRGNPFFLPQYTWNFELSHSFKQVLTTAVSYSNIKNYFSQLFLSEGNDILVYTEGNVGQMYNLGVSVSTQVSPFKWWSLTAQSNFNYKRLSGYQNVNYKSSVKQLHTSMNNQFKLSKTLNGEISGFYTTKNRNDLQELLSPTGQLSAGLAKTVLKGKGTIRLTARDIFYTQSMEGVTDFPGASEYFILWRDSQVLNVGFSYRFGKPLKAAKRSTGGAGDEINRAGS</sequence>
<dbReference type="InterPro" id="IPR008969">
    <property type="entry name" value="CarboxyPept-like_regulatory"/>
</dbReference>
<accession>A0A4R0N5Z2</accession>
<feature type="chain" id="PRO_5020354388" description="Outer membrane protein beta-barrel domain-containing protein" evidence="4">
    <location>
        <begin position="23"/>
        <end position="805"/>
    </location>
</feature>
<organism evidence="6 7">
    <name type="scientific">Pedobacter frigiditerrae</name>
    <dbReference type="NCBI Taxonomy" id="2530452"/>
    <lineage>
        <taxon>Bacteria</taxon>
        <taxon>Pseudomonadati</taxon>
        <taxon>Bacteroidota</taxon>
        <taxon>Sphingobacteriia</taxon>
        <taxon>Sphingobacteriales</taxon>
        <taxon>Sphingobacteriaceae</taxon>
        <taxon>Pedobacter</taxon>
    </lineage>
</organism>
<evidence type="ECO:0000256" key="1">
    <source>
        <dbReference type="ARBA" id="ARBA00004442"/>
    </source>
</evidence>
<dbReference type="GO" id="GO:0009279">
    <property type="term" value="C:cell outer membrane"/>
    <property type="evidence" value="ECO:0007669"/>
    <property type="project" value="UniProtKB-SubCell"/>
</dbReference>
<keyword evidence="7" id="KW-1185">Reference proteome</keyword>
<evidence type="ECO:0000259" key="5">
    <source>
        <dbReference type="Pfam" id="PF14905"/>
    </source>
</evidence>
<evidence type="ECO:0000256" key="4">
    <source>
        <dbReference type="SAM" id="SignalP"/>
    </source>
</evidence>